<protein>
    <submittedName>
        <fullName evidence="1">Uncharacterized protein</fullName>
    </submittedName>
</protein>
<accession>A0ABR2TCW0</accession>
<dbReference type="Proteomes" id="UP001396334">
    <property type="component" value="Unassembled WGS sequence"/>
</dbReference>
<evidence type="ECO:0000313" key="2">
    <source>
        <dbReference type="Proteomes" id="UP001396334"/>
    </source>
</evidence>
<keyword evidence="2" id="KW-1185">Reference proteome</keyword>
<sequence>MTPASLRSNVGVMRLRRMFKTSLSLPKHLLKMDCDSPALPRPSISYKDKVLDNSMETLTEDLLPLDDDDIELLDDDFVVGESNGIPLIDFSDHVQSLTLKSMGYTLIIKIFQKVSSKSLGKRGTTSDDKQLTNSLLKVPGNSLVSAQVPSSFDTCSSLMTVPIDVAEHGQVAMID</sequence>
<proteinExistence type="predicted"/>
<dbReference type="EMBL" id="JBBPBN010000006">
    <property type="protein sequence ID" value="KAK9035310.1"/>
    <property type="molecule type" value="Genomic_DNA"/>
</dbReference>
<comment type="caution">
    <text evidence="1">The sequence shown here is derived from an EMBL/GenBank/DDBJ whole genome shotgun (WGS) entry which is preliminary data.</text>
</comment>
<name>A0ABR2TCW0_9ROSI</name>
<reference evidence="1 2" key="1">
    <citation type="journal article" date="2024" name="G3 (Bethesda)">
        <title>Genome assembly of Hibiscus sabdariffa L. provides insights into metabolisms of medicinal natural products.</title>
        <authorList>
            <person name="Kim T."/>
        </authorList>
    </citation>
    <scope>NUCLEOTIDE SEQUENCE [LARGE SCALE GENOMIC DNA]</scope>
    <source>
        <strain evidence="1">TK-2024</strain>
        <tissue evidence="1">Old leaves</tissue>
    </source>
</reference>
<evidence type="ECO:0000313" key="1">
    <source>
        <dbReference type="EMBL" id="KAK9035310.1"/>
    </source>
</evidence>
<organism evidence="1 2">
    <name type="scientific">Hibiscus sabdariffa</name>
    <name type="common">roselle</name>
    <dbReference type="NCBI Taxonomy" id="183260"/>
    <lineage>
        <taxon>Eukaryota</taxon>
        <taxon>Viridiplantae</taxon>
        <taxon>Streptophyta</taxon>
        <taxon>Embryophyta</taxon>
        <taxon>Tracheophyta</taxon>
        <taxon>Spermatophyta</taxon>
        <taxon>Magnoliopsida</taxon>
        <taxon>eudicotyledons</taxon>
        <taxon>Gunneridae</taxon>
        <taxon>Pentapetalae</taxon>
        <taxon>rosids</taxon>
        <taxon>malvids</taxon>
        <taxon>Malvales</taxon>
        <taxon>Malvaceae</taxon>
        <taxon>Malvoideae</taxon>
        <taxon>Hibiscus</taxon>
    </lineage>
</organism>
<gene>
    <name evidence="1" type="ORF">V6N11_077352</name>
</gene>